<dbReference type="PANTHER" id="PTHR13887">
    <property type="entry name" value="GLUTATHIONE S-TRANSFERASE KAPPA"/>
    <property type="match status" value="1"/>
</dbReference>
<comment type="caution">
    <text evidence="2">The sequence shown here is derived from an EMBL/GenBank/DDBJ whole genome shotgun (WGS) entry which is preliminary data.</text>
</comment>
<sequence>MKVEIWSDFVCPFCYIGKRRFEEALMQFPHREQVQMAFKSFELDPNADSSARKSEIEMLAGKYGMSLEQAKGMTENVVQQAAAVGLHFTFENACVENTFHGHRLAHYAETQGKGLALTERLLKAHFTDNSPIGDYDSLANLAQEVGLNRTEALAVLESGQYAEAVRADEEEATRLGVRGVPFFVFDRKFAVSGAQPAEVFLNALNKAWEERNPVLTEIVGDQDAALCEDGSCVVPGTDNGGQAK</sequence>
<dbReference type="SUPFAM" id="SSF52833">
    <property type="entry name" value="Thioredoxin-like"/>
    <property type="match status" value="1"/>
</dbReference>
<dbReference type="RefSeq" id="WP_068680921.1">
    <property type="nucleotide sequence ID" value="NZ_LYPA01000042.1"/>
</dbReference>
<organism evidence="2 3">
    <name type="scientific">Paenibacillus oryzae</name>
    <dbReference type="NCBI Taxonomy" id="1844972"/>
    <lineage>
        <taxon>Bacteria</taxon>
        <taxon>Bacillati</taxon>
        <taxon>Bacillota</taxon>
        <taxon>Bacilli</taxon>
        <taxon>Bacillales</taxon>
        <taxon>Paenibacillaceae</taxon>
        <taxon>Paenibacillus</taxon>
    </lineage>
</organism>
<dbReference type="PANTHER" id="PTHR13887:SF41">
    <property type="entry name" value="THIOREDOXIN SUPERFAMILY PROTEIN"/>
    <property type="match status" value="1"/>
</dbReference>
<dbReference type="Pfam" id="PF01323">
    <property type="entry name" value="DSBA"/>
    <property type="match status" value="1"/>
</dbReference>
<gene>
    <name evidence="2" type="ORF">A7K91_21715</name>
</gene>
<dbReference type="InterPro" id="IPR036249">
    <property type="entry name" value="Thioredoxin-like_sf"/>
</dbReference>
<dbReference type="GO" id="GO:0016491">
    <property type="term" value="F:oxidoreductase activity"/>
    <property type="evidence" value="ECO:0007669"/>
    <property type="project" value="InterPro"/>
</dbReference>
<dbReference type="AlphaFoldDB" id="A0A1A5YN21"/>
<dbReference type="InterPro" id="IPR001853">
    <property type="entry name" value="DSBA-like_thioredoxin_dom"/>
</dbReference>
<keyword evidence="3" id="KW-1185">Reference proteome</keyword>
<dbReference type="EMBL" id="LYPA01000042">
    <property type="protein sequence ID" value="OBR66948.1"/>
    <property type="molecule type" value="Genomic_DNA"/>
</dbReference>
<protein>
    <recommendedName>
        <fullName evidence="1">DSBA-like thioredoxin domain-containing protein</fullName>
    </recommendedName>
</protein>
<evidence type="ECO:0000313" key="2">
    <source>
        <dbReference type="EMBL" id="OBR66948.1"/>
    </source>
</evidence>
<reference evidence="2 3" key="1">
    <citation type="submission" date="2016-05" db="EMBL/GenBank/DDBJ databases">
        <title>Paenibacillus oryzae. sp. nov., isolated from the rice root.</title>
        <authorList>
            <person name="Zhang J."/>
            <person name="Zhang X."/>
        </authorList>
    </citation>
    <scope>NUCLEOTIDE SEQUENCE [LARGE SCALE GENOMIC DNA]</scope>
    <source>
        <strain evidence="2 3">1DrF-4</strain>
    </source>
</reference>
<dbReference type="OrthoDB" id="9799122at2"/>
<dbReference type="CDD" id="cd03024">
    <property type="entry name" value="DsbA_FrnE"/>
    <property type="match status" value="1"/>
</dbReference>
<evidence type="ECO:0000259" key="1">
    <source>
        <dbReference type="Pfam" id="PF01323"/>
    </source>
</evidence>
<name>A0A1A5YN21_9BACL</name>
<accession>A0A1A5YN21</accession>
<dbReference type="Gene3D" id="3.40.30.10">
    <property type="entry name" value="Glutaredoxin"/>
    <property type="match status" value="1"/>
</dbReference>
<feature type="domain" description="DSBA-like thioredoxin" evidence="1">
    <location>
        <begin position="3"/>
        <end position="204"/>
    </location>
</feature>
<dbReference type="Proteomes" id="UP000092024">
    <property type="component" value="Unassembled WGS sequence"/>
</dbReference>
<evidence type="ECO:0000313" key="3">
    <source>
        <dbReference type="Proteomes" id="UP000092024"/>
    </source>
</evidence>
<dbReference type="STRING" id="1844972.A7K91_21715"/>
<proteinExistence type="predicted"/>